<dbReference type="PANTHER" id="PTHR43065:SF10">
    <property type="entry name" value="PEROXIDE STRESS-ACTIVATED HISTIDINE KINASE MAK3"/>
    <property type="match status" value="1"/>
</dbReference>
<dbReference type="GO" id="GO:0000160">
    <property type="term" value="P:phosphorelay signal transduction system"/>
    <property type="evidence" value="ECO:0007669"/>
    <property type="project" value="UniProtKB-KW"/>
</dbReference>
<proteinExistence type="predicted"/>
<protein>
    <recommendedName>
        <fullName evidence="7">Histidine kinase domain-containing protein</fullName>
    </recommendedName>
</protein>
<keyword evidence="4" id="KW-0418">Kinase</keyword>
<keyword evidence="3" id="KW-0547">Nucleotide-binding</keyword>
<dbReference type="SUPFAM" id="SSF55874">
    <property type="entry name" value="ATPase domain of HSP90 chaperone/DNA topoisomerase II/histidine kinase"/>
    <property type="match status" value="2"/>
</dbReference>
<reference evidence="8 9" key="1">
    <citation type="submission" date="2019-06" db="EMBL/GenBank/DDBJ databases">
        <title>Draft genome sequence of Methanolobus vulcani B1d.</title>
        <authorList>
            <person name="Creighbaum A.J."/>
            <person name="Ticak T."/>
            <person name="Hariraju D."/>
            <person name="Arivett B.A."/>
            <person name="Ferguson D.J.Jr."/>
        </authorList>
    </citation>
    <scope>NUCLEOTIDE SEQUENCE [LARGE SCALE GENOMIC DNA]</scope>
    <source>
        <strain evidence="8 9">B1d</strain>
    </source>
</reference>
<dbReference type="Pfam" id="PF02518">
    <property type="entry name" value="HATPase_c"/>
    <property type="match status" value="1"/>
</dbReference>
<dbReference type="PANTHER" id="PTHR43065">
    <property type="entry name" value="SENSOR HISTIDINE KINASE"/>
    <property type="match status" value="1"/>
</dbReference>
<keyword evidence="5" id="KW-0067">ATP-binding</keyword>
<evidence type="ECO:0000256" key="5">
    <source>
        <dbReference type="ARBA" id="ARBA00022840"/>
    </source>
</evidence>
<keyword evidence="2" id="KW-0808">Transferase</keyword>
<evidence type="ECO:0000256" key="6">
    <source>
        <dbReference type="ARBA" id="ARBA00023012"/>
    </source>
</evidence>
<comment type="caution">
    <text evidence="8">The sequence shown here is derived from an EMBL/GenBank/DDBJ whole genome shotgun (WGS) entry which is preliminary data.</text>
</comment>
<keyword evidence="6" id="KW-0902">Two-component regulatory system</keyword>
<dbReference type="EMBL" id="VIAQ01000020">
    <property type="protein sequence ID" value="TQD23578.1"/>
    <property type="molecule type" value="Genomic_DNA"/>
</dbReference>
<keyword evidence="1" id="KW-0597">Phosphoprotein</keyword>
<evidence type="ECO:0000256" key="4">
    <source>
        <dbReference type="ARBA" id="ARBA00022777"/>
    </source>
</evidence>
<organism evidence="8 9">
    <name type="scientific">Methanolobus vulcani</name>
    <dbReference type="NCBI Taxonomy" id="38026"/>
    <lineage>
        <taxon>Archaea</taxon>
        <taxon>Methanobacteriati</taxon>
        <taxon>Methanobacteriota</taxon>
        <taxon>Stenosarchaea group</taxon>
        <taxon>Methanomicrobia</taxon>
        <taxon>Methanosarcinales</taxon>
        <taxon>Methanosarcinaceae</taxon>
        <taxon>Methanolobus</taxon>
    </lineage>
</organism>
<evidence type="ECO:0000313" key="8">
    <source>
        <dbReference type="EMBL" id="TQD23578.1"/>
    </source>
</evidence>
<dbReference type="Gene3D" id="3.30.565.10">
    <property type="entry name" value="Histidine kinase-like ATPase, C-terminal domain"/>
    <property type="match status" value="2"/>
</dbReference>
<dbReference type="RefSeq" id="WP_154810894.1">
    <property type="nucleotide sequence ID" value="NZ_VIAQ01000020.1"/>
</dbReference>
<keyword evidence="9" id="KW-1185">Reference proteome</keyword>
<dbReference type="PROSITE" id="PS50109">
    <property type="entry name" value="HIS_KIN"/>
    <property type="match status" value="1"/>
</dbReference>
<dbReference type="AlphaFoldDB" id="A0A7Z8KMJ9"/>
<dbReference type="Proteomes" id="UP000319335">
    <property type="component" value="Unassembled WGS sequence"/>
</dbReference>
<evidence type="ECO:0000259" key="7">
    <source>
        <dbReference type="PROSITE" id="PS50109"/>
    </source>
</evidence>
<name>A0A7Z8KMJ9_9EURY</name>
<accession>A0A7Z8KMJ9</accession>
<sequence>MNNSHTSFKTRARLINQLGEQLIKNESIALLELIKNSYDADASECNVIIHNPSIPEKGEIIIQDNGEGMDYKILSTSWLELGTSYKDDLRNNPDTKRSNQFGRLRIGEKGIGRLGVHRLGKQIEIITRKVDSKEYVLTIDWNNIEKSKYIEDFPVFISEREPTEFVSGSGTKLVIKKLRVPWTRKLVRECARSVTSLNSPFDSDDSFRVNFELPDSDWLKGILTFQDIEQYKLYSFDIKMEEDKISSFMYEFTPWPTMTKLIPRTITHNDGKMGSLLRMVAKKGRNDFEDIDLSKFKIGEIRFKGVIFDRDPKILSLGVQDKQGLKKYLNENGGIKVFRDNMRVLDYGEQENDWLNLGGRRVNMPAKRISKNIILGAVYLNHEHSTDLKEKANREGFVENEAYYEFWKAVNFSLERVESLRNTDKDILRKHYGPQKVSEPVFTSISELKAIVDDKIKDTDTKHEINRYIDRIEDEYELITNSLITSAGAGLNLVMLIHEIEKMIKEIRGMLEDKSPSEELNRRFESLSLLVDGYSILVKSSEKKVRDLRPIVSQAIFNVGYRLEKHNIKINSAFTSRTEKTEALCSENHLLSALMNIFDNSIWWLNYYKIEMPEIYVDISNEFPGHMSIIIADNGLGFTSETSEIIKPFVTDKPDGMGIGLHLTHQIMEALEGQLLFPEMEIFDIPEKFENGAIVALAFKTGGK</sequence>
<feature type="domain" description="Histidine kinase" evidence="7">
    <location>
        <begin position="495"/>
        <end position="675"/>
    </location>
</feature>
<evidence type="ECO:0000256" key="3">
    <source>
        <dbReference type="ARBA" id="ARBA00022741"/>
    </source>
</evidence>
<dbReference type="GO" id="GO:0005524">
    <property type="term" value="F:ATP binding"/>
    <property type="evidence" value="ECO:0007669"/>
    <property type="project" value="UniProtKB-KW"/>
</dbReference>
<evidence type="ECO:0000256" key="2">
    <source>
        <dbReference type="ARBA" id="ARBA00022679"/>
    </source>
</evidence>
<dbReference type="InterPro" id="IPR003594">
    <property type="entry name" value="HATPase_dom"/>
</dbReference>
<dbReference type="GO" id="GO:0016301">
    <property type="term" value="F:kinase activity"/>
    <property type="evidence" value="ECO:0007669"/>
    <property type="project" value="UniProtKB-KW"/>
</dbReference>
<dbReference type="InterPro" id="IPR036890">
    <property type="entry name" value="HATPase_C_sf"/>
</dbReference>
<evidence type="ECO:0000313" key="9">
    <source>
        <dbReference type="Proteomes" id="UP000319335"/>
    </source>
</evidence>
<dbReference type="InterPro" id="IPR005467">
    <property type="entry name" value="His_kinase_dom"/>
</dbReference>
<dbReference type="Pfam" id="PF13589">
    <property type="entry name" value="HATPase_c_3"/>
    <property type="match status" value="1"/>
</dbReference>
<evidence type="ECO:0000256" key="1">
    <source>
        <dbReference type="ARBA" id="ARBA00022553"/>
    </source>
</evidence>
<dbReference type="OrthoDB" id="137416at2157"/>
<gene>
    <name evidence="8" type="ORF">FKV42_13740</name>
</gene>